<sequence>MKGSKFFALMISSLLLVIAPLSVTAASVQSEEESAKQAVVNYIDAINNKDADELAKWVDDSRFTSPDEQKKQYKELFQNDEFSSYSIGDFKQDGKEYDVTIDLTRKDSGEVNTVTLPVVKYGDQWKLVVVGEETKSEQVKLQIQKDREENDKIELDKNKIIKPQASAIANWDFSLTKNDGGLYSRTTAYSTSSFNMTGNSVTMNGWQELPGTTSGVSLVYQIVKKGFVGDDVYGEKMLSGRYRENGSWYSFSLSKSGLAPQTGLYIKISNSSGEHGAMGAGNAYQ</sequence>
<dbReference type="InterPro" id="IPR032710">
    <property type="entry name" value="NTF2-like_dom_sf"/>
</dbReference>
<keyword evidence="3" id="KW-1185">Reference proteome</keyword>
<comment type="caution">
    <text evidence="2">The sequence shown here is derived from an EMBL/GenBank/DDBJ whole genome shotgun (WGS) entry which is preliminary data.</text>
</comment>
<dbReference type="RefSeq" id="WP_068940836.1">
    <property type="nucleotide sequence ID" value="NZ_JAVDUG010000004.1"/>
</dbReference>
<evidence type="ECO:0000313" key="3">
    <source>
        <dbReference type="Proteomes" id="UP001266807"/>
    </source>
</evidence>
<evidence type="ECO:0008006" key="4">
    <source>
        <dbReference type="Google" id="ProtNLM"/>
    </source>
</evidence>
<organism evidence="2 3">
    <name type="scientific">Paenibacillus peoriae</name>
    <dbReference type="NCBI Taxonomy" id="59893"/>
    <lineage>
        <taxon>Bacteria</taxon>
        <taxon>Bacillati</taxon>
        <taxon>Bacillota</taxon>
        <taxon>Bacilli</taxon>
        <taxon>Bacillales</taxon>
        <taxon>Paenibacillaceae</taxon>
        <taxon>Paenibacillus</taxon>
    </lineage>
</organism>
<feature type="chain" id="PRO_5046550130" description="DUF4878 domain-containing protein" evidence="1">
    <location>
        <begin position="26"/>
        <end position="285"/>
    </location>
</feature>
<dbReference type="EMBL" id="JAVDUG010000004">
    <property type="protein sequence ID" value="MDR6779302.1"/>
    <property type="molecule type" value="Genomic_DNA"/>
</dbReference>
<evidence type="ECO:0000313" key="2">
    <source>
        <dbReference type="EMBL" id="MDR6779302.1"/>
    </source>
</evidence>
<dbReference type="SUPFAM" id="SSF54427">
    <property type="entry name" value="NTF2-like"/>
    <property type="match status" value="1"/>
</dbReference>
<proteinExistence type="predicted"/>
<dbReference type="Proteomes" id="UP001266807">
    <property type="component" value="Unassembled WGS sequence"/>
</dbReference>
<protein>
    <recommendedName>
        <fullName evidence="4">DUF4878 domain-containing protein</fullName>
    </recommendedName>
</protein>
<accession>A0ABU1QI36</accession>
<reference evidence="2 3" key="1">
    <citation type="submission" date="2023-07" db="EMBL/GenBank/DDBJ databases">
        <title>Sorghum-associated microbial communities from plants grown in Nebraska, USA.</title>
        <authorList>
            <person name="Schachtman D."/>
        </authorList>
    </citation>
    <scope>NUCLEOTIDE SEQUENCE [LARGE SCALE GENOMIC DNA]</scope>
    <source>
        <strain evidence="2 3">BE143</strain>
    </source>
</reference>
<feature type="signal peptide" evidence="1">
    <location>
        <begin position="1"/>
        <end position="25"/>
    </location>
</feature>
<keyword evidence="1" id="KW-0732">Signal</keyword>
<evidence type="ECO:0000256" key="1">
    <source>
        <dbReference type="SAM" id="SignalP"/>
    </source>
</evidence>
<gene>
    <name evidence="2" type="ORF">J2W98_003582</name>
</gene>
<name>A0ABU1QI36_9BACL</name>